<gene>
    <name evidence="1" type="ORF">ACFWR3_26675</name>
</gene>
<dbReference type="RefSeq" id="WP_141760791.1">
    <property type="nucleotide sequence ID" value="NZ_JBHVRE010000034.1"/>
</dbReference>
<dbReference type="EMBL" id="JBHXPM010000029">
    <property type="protein sequence ID" value="MFD3959645.1"/>
    <property type="molecule type" value="Genomic_DNA"/>
</dbReference>
<proteinExistence type="predicted"/>
<organism evidence="1 2">
    <name type="scientific">Streptomyces bacillaris</name>
    <dbReference type="NCBI Taxonomy" id="68179"/>
    <lineage>
        <taxon>Bacteria</taxon>
        <taxon>Bacillati</taxon>
        <taxon>Actinomycetota</taxon>
        <taxon>Actinomycetes</taxon>
        <taxon>Kitasatosporales</taxon>
        <taxon>Streptomycetaceae</taxon>
        <taxon>Streptomyces</taxon>
    </lineage>
</organism>
<comment type="caution">
    <text evidence="1">The sequence shown here is derived from an EMBL/GenBank/DDBJ whole genome shotgun (WGS) entry which is preliminary data.</text>
</comment>
<accession>A0ABW6E1E9</accession>
<evidence type="ECO:0000313" key="2">
    <source>
        <dbReference type="Proteomes" id="UP001598300"/>
    </source>
</evidence>
<reference evidence="1 2" key="1">
    <citation type="submission" date="2024-09" db="EMBL/GenBank/DDBJ databases">
        <title>The Natural Products Discovery Center: Release of the First 8490 Sequenced Strains for Exploring Actinobacteria Biosynthetic Diversity.</title>
        <authorList>
            <person name="Kalkreuter E."/>
            <person name="Kautsar S.A."/>
            <person name="Yang D."/>
            <person name="Bader C.D."/>
            <person name="Teijaro C.N."/>
            <person name="Fluegel L."/>
            <person name="Davis C.M."/>
            <person name="Simpson J.R."/>
            <person name="Lauterbach L."/>
            <person name="Steele A.D."/>
            <person name="Gui C."/>
            <person name="Meng S."/>
            <person name="Li G."/>
            <person name="Viehrig K."/>
            <person name="Ye F."/>
            <person name="Su P."/>
            <person name="Kiefer A.F."/>
            <person name="Nichols A."/>
            <person name="Cepeda A.J."/>
            <person name="Yan W."/>
            <person name="Fan B."/>
            <person name="Jiang Y."/>
            <person name="Adhikari A."/>
            <person name="Zheng C.-J."/>
            <person name="Schuster L."/>
            <person name="Cowan T.M."/>
            <person name="Smanski M.J."/>
            <person name="Chevrette M.G."/>
            <person name="De Carvalho L.P.S."/>
            <person name="Shen B."/>
        </authorList>
    </citation>
    <scope>NUCLEOTIDE SEQUENCE [LARGE SCALE GENOMIC DNA]</scope>
    <source>
        <strain evidence="1 2">NPDC058584</strain>
    </source>
</reference>
<keyword evidence="2" id="KW-1185">Reference proteome</keyword>
<protein>
    <submittedName>
        <fullName evidence="1">Uncharacterized protein</fullName>
    </submittedName>
</protein>
<sequence>MTADEGVLEQAVADLRAAEAAVIEARRKVTAAIRAERRAGMPVQEIAERTGKTAIDIRNVLNAVGLT</sequence>
<name>A0ABW6E1E9_9ACTN</name>
<evidence type="ECO:0000313" key="1">
    <source>
        <dbReference type="EMBL" id="MFD3959645.1"/>
    </source>
</evidence>
<dbReference type="Proteomes" id="UP001598300">
    <property type="component" value="Unassembled WGS sequence"/>
</dbReference>